<reference evidence="2 3" key="1">
    <citation type="submission" date="2009-06" db="EMBL/GenBank/DDBJ databases">
        <title>The Genome Sequence of Loxodonta africana (African elephant).</title>
        <authorList>
            <person name="Di Palma F."/>
            <person name="Heiman D."/>
            <person name="Young S."/>
            <person name="Johnson J."/>
            <person name="Lander E.S."/>
            <person name="Lindblad-Toh K."/>
        </authorList>
    </citation>
    <scope>NUCLEOTIDE SEQUENCE [LARGE SCALE GENOMIC DNA]</scope>
    <source>
        <strain evidence="2 3">Isolate ISIS603380</strain>
    </source>
</reference>
<evidence type="ECO:0000313" key="2">
    <source>
        <dbReference type="Ensembl" id="ENSLAFP00000015553.3"/>
    </source>
</evidence>
<name>G3TL16_LOXAF</name>
<dbReference type="GeneTree" id="ENSGT00940000161534"/>
<dbReference type="PANTHER" id="PTHR12011:SF58">
    <property type="entry name" value="ADHESION G-PROTEIN COUPLED RECEPTOR D2"/>
    <property type="match status" value="1"/>
</dbReference>
<dbReference type="GO" id="GO:0007189">
    <property type="term" value="P:adenylate cyclase-activating G protein-coupled receptor signaling pathway"/>
    <property type="evidence" value="ECO:0007669"/>
    <property type="project" value="TreeGrafter"/>
</dbReference>
<evidence type="ECO:0000256" key="1">
    <source>
        <dbReference type="SAM" id="Phobius"/>
    </source>
</evidence>
<dbReference type="Ensembl" id="ENSLAFT00000018553.3">
    <property type="protein sequence ID" value="ENSLAFP00000015553.3"/>
    <property type="gene ID" value="ENSLAFG00000018553.3"/>
</dbReference>
<keyword evidence="1" id="KW-1133">Transmembrane helix</keyword>
<reference evidence="2" key="3">
    <citation type="submission" date="2025-09" db="UniProtKB">
        <authorList>
            <consortium name="Ensembl"/>
        </authorList>
    </citation>
    <scope>IDENTIFICATION</scope>
    <source>
        <strain evidence="2">Isolate ISIS603380</strain>
    </source>
</reference>
<keyword evidence="1" id="KW-0472">Membrane</keyword>
<dbReference type="HOGENOM" id="CLU_1953714_0_0_1"/>
<feature type="transmembrane region" description="Helical" evidence="1">
    <location>
        <begin position="43"/>
        <end position="62"/>
    </location>
</feature>
<dbReference type="Proteomes" id="UP000007646">
    <property type="component" value="Unassembled WGS sequence"/>
</dbReference>
<dbReference type="InParanoid" id="G3TL16"/>
<dbReference type="STRING" id="9785.ENSLAFP00000015553"/>
<protein>
    <recommendedName>
        <fullName evidence="4">G-protein coupled receptors family 2 profile 2 domain-containing protein</fullName>
    </recommendedName>
</protein>
<dbReference type="Gene3D" id="1.20.1070.10">
    <property type="entry name" value="Rhodopsin 7-helix transmembrane proteins"/>
    <property type="match status" value="1"/>
</dbReference>
<accession>G3TL16</accession>
<evidence type="ECO:0008006" key="4">
    <source>
        <dbReference type="Google" id="ProtNLM"/>
    </source>
</evidence>
<organism evidence="2 3">
    <name type="scientific">Loxodonta africana</name>
    <name type="common">African elephant</name>
    <dbReference type="NCBI Taxonomy" id="9785"/>
    <lineage>
        <taxon>Eukaryota</taxon>
        <taxon>Metazoa</taxon>
        <taxon>Chordata</taxon>
        <taxon>Craniata</taxon>
        <taxon>Vertebrata</taxon>
        <taxon>Euteleostomi</taxon>
        <taxon>Mammalia</taxon>
        <taxon>Eutheria</taxon>
        <taxon>Afrotheria</taxon>
        <taxon>Proboscidea</taxon>
        <taxon>Elephantidae</taxon>
        <taxon>Loxodonta</taxon>
    </lineage>
</organism>
<proteinExistence type="predicted"/>
<reference evidence="2" key="2">
    <citation type="submission" date="2025-08" db="UniProtKB">
        <authorList>
            <consortium name="Ensembl"/>
        </authorList>
    </citation>
    <scope>IDENTIFICATION</scope>
    <source>
        <strain evidence="2">Isolate ISIS603380</strain>
    </source>
</reference>
<feature type="transmembrane region" description="Helical" evidence="1">
    <location>
        <begin position="68"/>
        <end position="88"/>
    </location>
</feature>
<keyword evidence="3" id="KW-1185">Reference proteome</keyword>
<sequence>GRILLDAGGGAAAVEQGGGCEHGRGAEDEALLCHRLGATVKPVLVLLPILGLTWLVGILVHLSPASAYTAVGLNSFQGPYIFLVYAACNRAVRSALQRMTEKTAAQAITVRAVAGAGGPVHGSSPSAAN</sequence>
<dbReference type="AlphaFoldDB" id="G3TL16"/>
<dbReference type="GO" id="GO:0004930">
    <property type="term" value="F:G protein-coupled receptor activity"/>
    <property type="evidence" value="ECO:0007669"/>
    <property type="project" value="TreeGrafter"/>
</dbReference>
<dbReference type="GO" id="GO:0005886">
    <property type="term" value="C:plasma membrane"/>
    <property type="evidence" value="ECO:0007669"/>
    <property type="project" value="TreeGrafter"/>
</dbReference>
<keyword evidence="1" id="KW-0812">Transmembrane</keyword>
<dbReference type="PANTHER" id="PTHR12011">
    <property type="entry name" value="ADHESION G-PROTEIN COUPLED RECEPTOR"/>
    <property type="match status" value="1"/>
</dbReference>
<evidence type="ECO:0000313" key="3">
    <source>
        <dbReference type="Proteomes" id="UP000007646"/>
    </source>
</evidence>
<dbReference type="eggNOG" id="KOG4193">
    <property type="taxonomic scope" value="Eukaryota"/>
</dbReference>